<evidence type="ECO:0000259" key="2">
    <source>
        <dbReference type="PROSITE" id="PS50983"/>
    </source>
</evidence>
<reference evidence="4" key="1">
    <citation type="journal article" date="2019" name="Int. J. Syst. Evol. Microbiol.">
        <title>The Global Catalogue of Microorganisms (GCM) 10K type strain sequencing project: providing services to taxonomists for standard genome sequencing and annotation.</title>
        <authorList>
            <consortium name="The Broad Institute Genomics Platform"/>
            <consortium name="The Broad Institute Genome Sequencing Center for Infectious Disease"/>
            <person name="Wu L."/>
            <person name="Ma J."/>
        </authorList>
    </citation>
    <scope>NUCLEOTIDE SEQUENCE [LARGE SCALE GENOMIC DNA]</scope>
    <source>
        <strain evidence="4">CGMCC 1.6784</strain>
    </source>
</reference>
<comment type="caution">
    <text evidence="3">The sequence shown here is derived from an EMBL/GenBank/DDBJ whole genome shotgun (WGS) entry which is preliminary data.</text>
</comment>
<evidence type="ECO:0000313" key="4">
    <source>
        <dbReference type="Proteomes" id="UP000605099"/>
    </source>
</evidence>
<feature type="domain" description="Fe/B12 periplasmic-binding" evidence="2">
    <location>
        <begin position="50"/>
        <end position="300"/>
    </location>
</feature>
<feature type="compositionally biased region" description="Polar residues" evidence="1">
    <location>
        <begin position="318"/>
        <end position="331"/>
    </location>
</feature>
<accession>A0ABQ2JR97</accession>
<dbReference type="PANTHER" id="PTHR30535:SF34">
    <property type="entry name" value="MOLYBDATE-BINDING PROTEIN MOLA"/>
    <property type="match status" value="1"/>
</dbReference>
<dbReference type="PROSITE" id="PS51257">
    <property type="entry name" value="PROKAR_LIPOPROTEIN"/>
    <property type="match status" value="1"/>
</dbReference>
<organism evidence="3 4">
    <name type="scientific">Novosphingobium indicum</name>
    <dbReference type="NCBI Taxonomy" id="462949"/>
    <lineage>
        <taxon>Bacteria</taxon>
        <taxon>Pseudomonadati</taxon>
        <taxon>Pseudomonadota</taxon>
        <taxon>Alphaproteobacteria</taxon>
        <taxon>Sphingomonadales</taxon>
        <taxon>Sphingomonadaceae</taxon>
        <taxon>Novosphingobium</taxon>
    </lineage>
</organism>
<keyword evidence="4" id="KW-1185">Reference proteome</keyword>
<dbReference type="PANTHER" id="PTHR30535">
    <property type="entry name" value="VITAMIN B12-BINDING PROTEIN"/>
    <property type="match status" value="1"/>
</dbReference>
<name>A0ABQ2JR97_9SPHN</name>
<proteinExistence type="predicted"/>
<dbReference type="PROSITE" id="PS50983">
    <property type="entry name" value="FE_B12_PBP"/>
    <property type="match status" value="1"/>
</dbReference>
<dbReference type="Proteomes" id="UP000605099">
    <property type="component" value="Unassembled WGS sequence"/>
</dbReference>
<feature type="compositionally biased region" description="Low complexity" evidence="1">
    <location>
        <begin position="302"/>
        <end position="311"/>
    </location>
</feature>
<dbReference type="EMBL" id="BMLK01000012">
    <property type="protein sequence ID" value="GGN52756.1"/>
    <property type="molecule type" value="Genomic_DNA"/>
</dbReference>
<feature type="region of interest" description="Disordered" evidence="1">
    <location>
        <begin position="297"/>
        <end position="331"/>
    </location>
</feature>
<dbReference type="InterPro" id="IPR002491">
    <property type="entry name" value="ABC_transptr_periplasmic_BD"/>
</dbReference>
<dbReference type="Pfam" id="PF01497">
    <property type="entry name" value="Peripla_BP_2"/>
    <property type="match status" value="1"/>
</dbReference>
<dbReference type="Gene3D" id="3.40.50.1980">
    <property type="entry name" value="Nitrogenase molybdenum iron protein domain"/>
    <property type="match status" value="2"/>
</dbReference>
<evidence type="ECO:0000256" key="1">
    <source>
        <dbReference type="SAM" id="MobiDB-lite"/>
    </source>
</evidence>
<evidence type="ECO:0000313" key="3">
    <source>
        <dbReference type="EMBL" id="GGN52756.1"/>
    </source>
</evidence>
<dbReference type="InterPro" id="IPR050902">
    <property type="entry name" value="ABC_Transporter_SBP"/>
</dbReference>
<sequence>MRRPSPSPRKRKGPDLGTVLWIGLLVLAGMALAGCAVEADTPAREVKRPTIVSLNPCSDAVLAEVAAPGQLLAVSHYSHDRASASMDVDLARRFPATSGSVEEVAALDPDVVVAGSFLAPATRQALDDLGIRVVTMTMPADIATSEAQVRALADLAGNPQAGMAMIGRIESAMAQSAAPAGHAPVPALVWESGGIVAGDGTLIADLLKHAGFANGAAARGLSQADFLPLERVLAQPPRVIFAVGNPQSQEDRMLRHPALSALDGTVRRPLDSSLLWCGGPTIPRALERLSGVQRGLAKRASTRSARAESATEPPPLTLSLSQGVGATGQQR</sequence>
<dbReference type="SUPFAM" id="SSF53807">
    <property type="entry name" value="Helical backbone' metal receptor"/>
    <property type="match status" value="1"/>
</dbReference>
<gene>
    <name evidence="3" type="ORF">GCM10011349_26570</name>
</gene>
<protein>
    <submittedName>
        <fullName evidence="3">Cobalamin ABC transporter substrate-binding protein</fullName>
    </submittedName>
</protein>